<feature type="domain" description="Solute-binding protein family 3/N-terminal" evidence="4">
    <location>
        <begin position="86"/>
        <end position="310"/>
    </location>
</feature>
<dbReference type="AlphaFoldDB" id="U2VBT4"/>
<evidence type="ECO:0000256" key="1">
    <source>
        <dbReference type="ARBA" id="ARBA00010333"/>
    </source>
</evidence>
<proteinExistence type="inferred from homology"/>
<dbReference type="GO" id="GO:0005576">
    <property type="term" value="C:extracellular region"/>
    <property type="evidence" value="ECO:0007669"/>
    <property type="project" value="TreeGrafter"/>
</dbReference>
<dbReference type="OrthoDB" id="9807888at2"/>
<dbReference type="PATRIC" id="fig|1125712.3.peg.493"/>
<dbReference type="InterPro" id="IPR051455">
    <property type="entry name" value="Bact_solute-bind_prot3"/>
</dbReference>
<organism evidence="5 6">
    <name type="scientific">Olsenella profusa F0195</name>
    <dbReference type="NCBI Taxonomy" id="1125712"/>
    <lineage>
        <taxon>Bacteria</taxon>
        <taxon>Bacillati</taxon>
        <taxon>Actinomycetota</taxon>
        <taxon>Coriobacteriia</taxon>
        <taxon>Coriobacteriales</taxon>
        <taxon>Atopobiaceae</taxon>
        <taxon>Olsenella</taxon>
    </lineage>
</organism>
<dbReference type="PANTHER" id="PTHR30085:SF6">
    <property type="entry name" value="ABC TRANSPORTER GLUTAMINE-BINDING PROTEIN GLNH"/>
    <property type="match status" value="1"/>
</dbReference>
<dbReference type="CDD" id="cd13690">
    <property type="entry name" value="PBP2_GluB"/>
    <property type="match status" value="1"/>
</dbReference>
<dbReference type="GO" id="GO:0030288">
    <property type="term" value="C:outer membrane-bounded periplasmic space"/>
    <property type="evidence" value="ECO:0007669"/>
    <property type="project" value="TreeGrafter"/>
</dbReference>
<dbReference type="Proteomes" id="UP000016638">
    <property type="component" value="Unassembled WGS sequence"/>
</dbReference>
<keyword evidence="6" id="KW-1185">Reference proteome</keyword>
<evidence type="ECO:0000313" key="6">
    <source>
        <dbReference type="Proteomes" id="UP000016638"/>
    </source>
</evidence>
<dbReference type="eggNOG" id="COG0834">
    <property type="taxonomic scope" value="Bacteria"/>
</dbReference>
<evidence type="ECO:0000256" key="2">
    <source>
        <dbReference type="ARBA" id="ARBA00022448"/>
    </source>
</evidence>
<dbReference type="RefSeq" id="WP_021725344.1">
    <property type="nucleotide sequence ID" value="NZ_AWEZ01000017.1"/>
</dbReference>
<dbReference type="GO" id="GO:0006865">
    <property type="term" value="P:amino acid transport"/>
    <property type="evidence" value="ECO:0007669"/>
    <property type="project" value="TreeGrafter"/>
</dbReference>
<dbReference type="InterPro" id="IPR001638">
    <property type="entry name" value="Solute-binding_3/MltF_N"/>
</dbReference>
<evidence type="ECO:0000259" key="4">
    <source>
        <dbReference type="SMART" id="SM00062"/>
    </source>
</evidence>
<reference evidence="5 6" key="1">
    <citation type="submission" date="2013-08" db="EMBL/GenBank/DDBJ databases">
        <authorList>
            <person name="Durkin A.S."/>
            <person name="Haft D.R."/>
            <person name="McCorrison J."/>
            <person name="Torralba M."/>
            <person name="Gillis M."/>
            <person name="Haft D.H."/>
            <person name="Methe B."/>
            <person name="Sutton G."/>
            <person name="Nelson K.E."/>
        </authorList>
    </citation>
    <scope>NUCLEOTIDE SEQUENCE [LARGE SCALE GENOMIC DNA]</scope>
    <source>
        <strain evidence="5 6">F0195</strain>
    </source>
</reference>
<protein>
    <submittedName>
        <fullName evidence="5">ABC transporter, substrate-binding protein, family 3</fullName>
    </submittedName>
</protein>
<comment type="caution">
    <text evidence="5">The sequence shown here is derived from an EMBL/GenBank/DDBJ whole genome shotgun (WGS) entry which is preliminary data.</text>
</comment>
<evidence type="ECO:0000313" key="5">
    <source>
        <dbReference type="EMBL" id="ERL10051.1"/>
    </source>
</evidence>
<dbReference type="EMBL" id="AWEZ01000017">
    <property type="protein sequence ID" value="ERL10051.1"/>
    <property type="molecule type" value="Genomic_DNA"/>
</dbReference>
<dbReference type="SMART" id="SM00062">
    <property type="entry name" value="PBPb"/>
    <property type="match status" value="1"/>
</dbReference>
<dbReference type="PANTHER" id="PTHR30085">
    <property type="entry name" value="AMINO ACID ABC TRANSPORTER PERMEASE"/>
    <property type="match status" value="1"/>
</dbReference>
<name>U2VBT4_9ACTN</name>
<dbReference type="Pfam" id="PF00497">
    <property type="entry name" value="SBP_bac_3"/>
    <property type="match status" value="1"/>
</dbReference>
<comment type="similarity">
    <text evidence="1">Belongs to the bacterial solute-binding protein 3 family.</text>
</comment>
<dbReference type="InterPro" id="IPR006311">
    <property type="entry name" value="TAT_signal"/>
</dbReference>
<keyword evidence="3" id="KW-0732">Signal</keyword>
<accession>U2VBT4</accession>
<keyword evidence="2" id="KW-0813">Transport</keyword>
<sequence length="325" mass="34150">MLNHATDISRRTFVGTGLAASAALVLTACSGDGAPSPTAPSGDVSTSSATKIDTDAFNGLVASGIVADDTTIAASSWAQAIKDRGTLLLGGVETSTLFSQLDDTDGKDYGFDAGLAQLLTRYVLGDADRYTLTQVTSDTRESVLQNGQVDCVFATYSITDDRKRVISFAGPYYESRQGILVAQDNTDINGIEDLAGKNVAVQSGSTGPDLLSEAAPDAKQQLFQTSLEAEEALSQGRVDAYAFDLTLLESVVAQQPESFKIVGEPFGTVDPYGIGLPLGSDGVSFVNDFLQKVEDDGTWAKLWQIAIGDRTNQSTAPEPPQVGKA</sequence>
<gene>
    <name evidence="5" type="ORF">HMPREF1316_1459</name>
</gene>
<dbReference type="Gene3D" id="3.40.190.10">
    <property type="entry name" value="Periplasmic binding protein-like II"/>
    <property type="match status" value="2"/>
</dbReference>
<dbReference type="STRING" id="1125712.HMPREF1316_1459"/>
<dbReference type="PROSITE" id="PS51318">
    <property type="entry name" value="TAT"/>
    <property type="match status" value="1"/>
</dbReference>
<evidence type="ECO:0000256" key="3">
    <source>
        <dbReference type="ARBA" id="ARBA00022729"/>
    </source>
</evidence>
<dbReference type="SUPFAM" id="SSF53850">
    <property type="entry name" value="Periplasmic binding protein-like II"/>
    <property type="match status" value="1"/>
</dbReference>